<gene>
    <name evidence="3" type="ORF">F7Q99_07760</name>
</gene>
<dbReference type="PROSITE" id="PS51257">
    <property type="entry name" value="PROKAR_LIPOPROTEIN"/>
    <property type="match status" value="1"/>
</dbReference>
<accession>A0A6N7KL04</accession>
<comment type="caution">
    <text evidence="3">The sequence shown here is derived from an EMBL/GenBank/DDBJ whole genome shotgun (WGS) entry which is preliminary data.</text>
</comment>
<reference evidence="3 4" key="1">
    <citation type="submission" date="2019-09" db="EMBL/GenBank/DDBJ databases">
        <title>Genome Sequences of Streptomyces kaniharaensis ATCC 21070.</title>
        <authorList>
            <person name="Zhu W."/>
            <person name="De Crecy-Lagard V."/>
            <person name="Richards N.G."/>
        </authorList>
    </citation>
    <scope>NUCLEOTIDE SEQUENCE [LARGE SCALE GENOMIC DNA]</scope>
    <source>
        <strain evidence="3 4">SF-557</strain>
    </source>
</reference>
<evidence type="ECO:0000313" key="4">
    <source>
        <dbReference type="Proteomes" id="UP000450000"/>
    </source>
</evidence>
<evidence type="ECO:0000313" key="3">
    <source>
        <dbReference type="EMBL" id="MQS12192.1"/>
    </source>
</evidence>
<feature type="compositionally biased region" description="Gly residues" evidence="1">
    <location>
        <begin position="88"/>
        <end position="100"/>
    </location>
</feature>
<sequence>MRSYTTKLTVAAVAAAAAISLAACGPDNSDTNGGATGGGTAAPAPTSAGPGAASGGAATGGSTSGGTATGGAATGGATGGSTAAPSGGASGGAAAGGAATGGATTGGGTGGKGLPQAATAVKFGQPATVDFNDKMSNGPTKLEITITGITPGSIKDFQDAKAPTTGLDGRDLFYVSWTMKNLTDTKMAFTSPDSKLLVFDANGKTSSFANPTAATPISKCTLPPSFSVATKGAEVKGCDIVSFPAGSTPVLVGYTNLTDNTKLQASWAK</sequence>
<evidence type="ECO:0000256" key="1">
    <source>
        <dbReference type="SAM" id="MobiDB-lite"/>
    </source>
</evidence>
<keyword evidence="4" id="KW-1185">Reference proteome</keyword>
<dbReference type="Proteomes" id="UP000450000">
    <property type="component" value="Unassembled WGS sequence"/>
</dbReference>
<feature type="region of interest" description="Disordered" evidence="1">
    <location>
        <begin position="34"/>
        <end position="100"/>
    </location>
</feature>
<evidence type="ECO:0000256" key="2">
    <source>
        <dbReference type="SAM" id="SignalP"/>
    </source>
</evidence>
<organism evidence="3 4">
    <name type="scientific">Streptomyces kaniharaensis</name>
    <dbReference type="NCBI Taxonomy" id="212423"/>
    <lineage>
        <taxon>Bacteria</taxon>
        <taxon>Bacillati</taxon>
        <taxon>Actinomycetota</taxon>
        <taxon>Actinomycetes</taxon>
        <taxon>Kitasatosporales</taxon>
        <taxon>Streptomycetaceae</taxon>
        <taxon>Streptomyces</taxon>
    </lineage>
</organism>
<feature type="compositionally biased region" description="Low complexity" evidence="1">
    <location>
        <begin position="41"/>
        <end position="51"/>
    </location>
</feature>
<dbReference type="AlphaFoldDB" id="A0A6N7KL04"/>
<keyword evidence="2" id="KW-0732">Signal</keyword>
<evidence type="ECO:0008006" key="5">
    <source>
        <dbReference type="Google" id="ProtNLM"/>
    </source>
</evidence>
<feature type="signal peptide" evidence="2">
    <location>
        <begin position="1"/>
        <end position="22"/>
    </location>
</feature>
<feature type="chain" id="PRO_5039520251" description="DUF4352 domain-containing protein" evidence="2">
    <location>
        <begin position="23"/>
        <end position="269"/>
    </location>
</feature>
<name>A0A6N7KL04_9ACTN</name>
<dbReference type="OrthoDB" id="4242487at2"/>
<dbReference type="RefSeq" id="WP_153460632.1">
    <property type="nucleotide sequence ID" value="NZ_WBOF01000001.1"/>
</dbReference>
<feature type="compositionally biased region" description="Gly residues" evidence="1">
    <location>
        <begin position="52"/>
        <end position="79"/>
    </location>
</feature>
<dbReference type="EMBL" id="WBOF01000001">
    <property type="protein sequence ID" value="MQS12192.1"/>
    <property type="molecule type" value="Genomic_DNA"/>
</dbReference>
<protein>
    <recommendedName>
        <fullName evidence="5">DUF4352 domain-containing protein</fullName>
    </recommendedName>
</protein>
<proteinExistence type="predicted"/>